<accession>A8RQN0</accession>
<reference evidence="6 7" key="2">
    <citation type="submission" date="2007-09" db="EMBL/GenBank/DDBJ databases">
        <title>Draft genome sequence of Clostridium bolteae (ATCC BAA-613).</title>
        <authorList>
            <person name="Sudarsanam P."/>
            <person name="Ley R."/>
            <person name="Guruge J."/>
            <person name="Turnbaugh P.J."/>
            <person name="Mahowald M."/>
            <person name="Liep D."/>
            <person name="Gordon J."/>
        </authorList>
    </citation>
    <scope>NUCLEOTIDE SEQUENCE [LARGE SCALE GENOMIC DNA]</scope>
    <source>
        <strain evidence="7">ATCC BAA-613 / DSM 15670 / CCUG 46953 / JCM 12243 / WAL 16351</strain>
    </source>
</reference>
<evidence type="ECO:0000313" key="6">
    <source>
        <dbReference type="EMBL" id="EDP16870.1"/>
    </source>
</evidence>
<name>A8RQN0_ENTBW</name>
<dbReference type="PANTHER" id="PTHR35005:SF1">
    <property type="entry name" value="2-AMINO-5-FORMYLAMINO-6-RIBOSYLAMINOPYRIMIDIN-4(3H)-ONE 5'-MONOPHOSPHATE DEFORMYLASE"/>
    <property type="match status" value="1"/>
</dbReference>
<dbReference type="SUPFAM" id="SSF102215">
    <property type="entry name" value="Creatininase"/>
    <property type="match status" value="1"/>
</dbReference>
<dbReference type="GO" id="GO:0009231">
    <property type="term" value="P:riboflavin biosynthetic process"/>
    <property type="evidence" value="ECO:0007669"/>
    <property type="project" value="TreeGrafter"/>
</dbReference>
<dbReference type="InterPro" id="IPR024087">
    <property type="entry name" value="Creatininase-like_sf"/>
</dbReference>
<evidence type="ECO:0000256" key="1">
    <source>
        <dbReference type="ARBA" id="ARBA00001947"/>
    </source>
</evidence>
<dbReference type="Gene3D" id="3.40.50.10310">
    <property type="entry name" value="Creatininase"/>
    <property type="match status" value="1"/>
</dbReference>
<dbReference type="GO" id="GO:0046872">
    <property type="term" value="F:metal ion binding"/>
    <property type="evidence" value="ECO:0007669"/>
    <property type="project" value="UniProtKB-KW"/>
</dbReference>
<dbReference type="PaxDb" id="411902-CLOBOL_02784"/>
<dbReference type="PANTHER" id="PTHR35005">
    <property type="entry name" value="3-DEHYDRO-SCYLLO-INOSOSE HYDROLASE"/>
    <property type="match status" value="1"/>
</dbReference>
<dbReference type="InterPro" id="IPR003785">
    <property type="entry name" value="Creatininase/forma_Hydrolase"/>
</dbReference>
<comment type="caution">
    <text evidence="6">The sequence shown here is derived from an EMBL/GenBank/DDBJ whole genome shotgun (WGS) entry which is preliminary data.</text>
</comment>
<keyword evidence="2" id="KW-0479">Metal-binding</keyword>
<evidence type="ECO:0008006" key="8">
    <source>
        <dbReference type="Google" id="ProtNLM"/>
    </source>
</evidence>
<protein>
    <recommendedName>
        <fullName evidence="8">Creatininase family protein</fullName>
    </recommendedName>
</protein>
<sequence>MFLPDIRGKEQLQERRLQIAMKHPYRWDNLNREELRKLAEENTLVLIPLGATEQHGPHLPAGTDSMLAEAACDIAAKKLDEMGRHAVIAPTVTISNSLHHGSYPGTLSLDPRLYMDYLTSIARGIVSHGFRNICCVNGHGGNGTPTDMAVMDIVTRYGIHISWVPYYVGCNGDFEAILDTQSNIFHADEVETSLMLALDESLVDPCYKEAKGGNVQKGTPHGRPGRPFTFLPFETRTETGILGNSYAATREKGEQLWEAVASHLVQALLDPELWQ</sequence>
<dbReference type="HOGENOM" id="CLU_055029_2_1_9"/>
<keyword evidence="4" id="KW-0862">Zinc</keyword>
<evidence type="ECO:0000256" key="2">
    <source>
        <dbReference type="ARBA" id="ARBA00022723"/>
    </source>
</evidence>
<comment type="cofactor">
    <cofactor evidence="1">
        <name>Zn(2+)</name>
        <dbReference type="ChEBI" id="CHEBI:29105"/>
    </cofactor>
</comment>
<reference evidence="6 7" key="1">
    <citation type="submission" date="2007-08" db="EMBL/GenBank/DDBJ databases">
        <authorList>
            <person name="Fulton L."/>
            <person name="Clifton S."/>
            <person name="Fulton B."/>
            <person name="Xu J."/>
            <person name="Minx P."/>
            <person name="Pepin K.H."/>
            <person name="Johnson M."/>
            <person name="Thiruvilangam P."/>
            <person name="Bhonagiri V."/>
            <person name="Nash W.E."/>
            <person name="Mardis E.R."/>
            <person name="Wilson R.K."/>
        </authorList>
    </citation>
    <scope>NUCLEOTIDE SEQUENCE [LARGE SCALE GENOMIC DNA]</scope>
    <source>
        <strain evidence="7">ATCC BAA-613 / DSM 15670 / CCUG 46953 / JCM 12243 / WAL 16351</strain>
    </source>
</reference>
<evidence type="ECO:0000256" key="3">
    <source>
        <dbReference type="ARBA" id="ARBA00022801"/>
    </source>
</evidence>
<proteinExistence type="inferred from homology"/>
<dbReference type="AlphaFoldDB" id="A8RQN0"/>
<dbReference type="eggNOG" id="COG1402">
    <property type="taxonomic scope" value="Bacteria"/>
</dbReference>
<dbReference type="Proteomes" id="UP000005396">
    <property type="component" value="Unassembled WGS sequence"/>
</dbReference>
<dbReference type="GO" id="GO:0016811">
    <property type="term" value="F:hydrolase activity, acting on carbon-nitrogen (but not peptide) bonds, in linear amides"/>
    <property type="evidence" value="ECO:0007669"/>
    <property type="project" value="TreeGrafter"/>
</dbReference>
<gene>
    <name evidence="6" type="ORF">CLOBOL_02784</name>
</gene>
<keyword evidence="3" id="KW-0378">Hydrolase</keyword>
<organism evidence="6 7">
    <name type="scientific">Enterocloster bolteae (strain ATCC BAA-613 / DSM 15670 / CCUG 46953 / JCM 12243 / WAL 16351)</name>
    <name type="common">Clostridium bolteae</name>
    <dbReference type="NCBI Taxonomy" id="411902"/>
    <lineage>
        <taxon>Bacteria</taxon>
        <taxon>Bacillati</taxon>
        <taxon>Bacillota</taxon>
        <taxon>Clostridia</taxon>
        <taxon>Lachnospirales</taxon>
        <taxon>Lachnospiraceae</taxon>
        <taxon>Enterocloster</taxon>
    </lineage>
</organism>
<comment type="similarity">
    <text evidence="5">Belongs to the creatininase superfamily.</text>
</comment>
<dbReference type="Pfam" id="PF02633">
    <property type="entry name" value="Creatininase"/>
    <property type="match status" value="1"/>
</dbReference>
<dbReference type="EMBL" id="ABCC02000026">
    <property type="protein sequence ID" value="EDP16870.1"/>
    <property type="molecule type" value="Genomic_DNA"/>
</dbReference>
<evidence type="ECO:0000256" key="5">
    <source>
        <dbReference type="ARBA" id="ARBA00024029"/>
    </source>
</evidence>
<evidence type="ECO:0000313" key="7">
    <source>
        <dbReference type="Proteomes" id="UP000005396"/>
    </source>
</evidence>
<evidence type="ECO:0000256" key="4">
    <source>
        <dbReference type="ARBA" id="ARBA00022833"/>
    </source>
</evidence>